<reference evidence="1 2" key="1">
    <citation type="journal article" date="2020" name="Front. Microbiol.">
        <title>Genetic Organization of the aprX-lipA2 Operon Affects the Proteolytic Potential of Pseudomonas Species in Milk.</title>
        <authorList>
            <person name="Maier C."/>
            <person name="Huptas C."/>
            <person name="von Neubeck M."/>
            <person name="Scherer S."/>
            <person name="Wenning M."/>
            <person name="Lucking G."/>
        </authorList>
    </citation>
    <scope>NUCLEOTIDE SEQUENCE [LARGE SCALE GENOMIC DNA]</scope>
    <source>
        <strain evidence="1 2">WS 5094</strain>
    </source>
</reference>
<proteinExistence type="predicted"/>
<evidence type="ECO:0000313" key="2">
    <source>
        <dbReference type="Proteomes" id="UP000564604"/>
    </source>
</evidence>
<dbReference type="RefSeq" id="WP_047296962.1">
    <property type="nucleotide sequence ID" value="NZ_JAAQYX010000013.1"/>
</dbReference>
<dbReference type="AlphaFoldDB" id="A0A9Q5FQ95"/>
<protein>
    <submittedName>
        <fullName evidence="1">Uncharacterized protein</fullName>
    </submittedName>
</protein>
<comment type="caution">
    <text evidence="1">The sequence shown here is derived from an EMBL/GenBank/DDBJ whole genome shotgun (WGS) entry which is preliminary data.</text>
</comment>
<dbReference type="EMBL" id="JAAQYX010000013">
    <property type="protein sequence ID" value="NNB49853.1"/>
    <property type="molecule type" value="Genomic_DNA"/>
</dbReference>
<sequence>MRVMNEAARYEAQLFYSIMGDLLSAMERDDTEMRSMLIEKRREFQVLAQMCRDTGYFQRSKIQFNELKQHLEESTPPEDRLAKSCFWLLDLIVNWPASLHMQGAVRLYVVLVALYLE</sequence>
<dbReference type="Proteomes" id="UP000564604">
    <property type="component" value="Unassembled WGS sequence"/>
</dbReference>
<name>A0A9Q5FQ95_PSEFR</name>
<gene>
    <name evidence="1" type="ORF">HBN89_11310</name>
</gene>
<organism evidence="1 2">
    <name type="scientific">Pseudomonas fragi</name>
    <dbReference type="NCBI Taxonomy" id="296"/>
    <lineage>
        <taxon>Bacteria</taxon>
        <taxon>Pseudomonadati</taxon>
        <taxon>Pseudomonadota</taxon>
        <taxon>Gammaproteobacteria</taxon>
        <taxon>Pseudomonadales</taxon>
        <taxon>Pseudomonadaceae</taxon>
        <taxon>Pseudomonas</taxon>
    </lineage>
</organism>
<accession>A0A9Q5FQ95</accession>
<evidence type="ECO:0000313" key="1">
    <source>
        <dbReference type="EMBL" id="NNB49853.1"/>
    </source>
</evidence>